<name>A0ABS5L2G6_9ACTN</name>
<dbReference type="EMBL" id="JAAFYZ010000193">
    <property type="protein sequence ID" value="MBS2552523.1"/>
    <property type="molecule type" value="Genomic_DNA"/>
</dbReference>
<accession>A0ABS5L2G6</accession>
<evidence type="ECO:0000313" key="1">
    <source>
        <dbReference type="EMBL" id="MBS2552523.1"/>
    </source>
</evidence>
<protein>
    <submittedName>
        <fullName evidence="1">Uncharacterized protein</fullName>
    </submittedName>
</protein>
<evidence type="ECO:0000313" key="2">
    <source>
        <dbReference type="Proteomes" id="UP000730482"/>
    </source>
</evidence>
<proteinExistence type="predicted"/>
<dbReference type="Proteomes" id="UP000730482">
    <property type="component" value="Unassembled WGS sequence"/>
</dbReference>
<reference evidence="1 2" key="1">
    <citation type="submission" date="2020-02" db="EMBL/GenBank/DDBJ databases">
        <title>Acidophilic actinobacteria isolated from forest soil.</title>
        <authorList>
            <person name="Golinska P."/>
        </authorList>
    </citation>
    <scope>NUCLEOTIDE SEQUENCE [LARGE SCALE GENOMIC DNA]</scope>
    <source>
        <strain evidence="1 2">NL8</strain>
    </source>
</reference>
<organism evidence="1 2">
    <name type="scientific">Catenulispora pinistramenti</name>
    <dbReference type="NCBI Taxonomy" id="2705254"/>
    <lineage>
        <taxon>Bacteria</taxon>
        <taxon>Bacillati</taxon>
        <taxon>Actinomycetota</taxon>
        <taxon>Actinomycetes</taxon>
        <taxon>Catenulisporales</taxon>
        <taxon>Catenulisporaceae</taxon>
        <taxon>Catenulispora</taxon>
    </lineage>
</organism>
<dbReference type="RefSeq" id="WP_212018187.1">
    <property type="nucleotide sequence ID" value="NZ_JAAFYZ010000193.1"/>
</dbReference>
<gene>
    <name evidence="1" type="ORF">KGQ19_37280</name>
</gene>
<sequence>MDIELQPPTGFSGLTLGQPEQETALAAEAFGPVKTSRGAPVEAAGVTFPALSKMIGGTDPKFILTFDQHGNADTVELMRPREPESDVTVTFEGIDVFGTPWSQVLEEMESRGHRIVRDDEDMFFHAPDLTLGFSRDAAHEVPLDDDGEPLYFESVLVAKAGYYDGPGDR</sequence>
<comment type="caution">
    <text evidence="1">The sequence shown here is derived from an EMBL/GenBank/DDBJ whole genome shotgun (WGS) entry which is preliminary data.</text>
</comment>
<keyword evidence="2" id="KW-1185">Reference proteome</keyword>